<dbReference type="FunFam" id="2.40.30.10:FF:000020">
    <property type="entry name" value="Translation elongation factor EF-1"/>
    <property type="match status" value="1"/>
</dbReference>
<comment type="subcellular location">
    <subcellularLocation>
        <location evidence="1">Cytoplasm</location>
    </subcellularLocation>
</comment>
<dbReference type="PRINTS" id="PR00315">
    <property type="entry name" value="ELONGATNFCT"/>
</dbReference>
<feature type="region of interest" description="Disordered" evidence="10">
    <location>
        <begin position="28"/>
        <end position="60"/>
    </location>
</feature>
<comment type="similarity">
    <text evidence="2">Belongs to the TRAFAC class translation factor GTPase superfamily. Classic translation factor GTPase family. EF-Tu/EF-1A subfamily.</text>
</comment>
<keyword evidence="6" id="KW-0378">Hydrolase</keyword>
<reference evidence="12 13" key="1">
    <citation type="submission" date="2015-04" db="EMBL/GenBank/DDBJ databases">
        <authorList>
            <person name="Syromyatnikov M.Y."/>
            <person name="Popov V.N."/>
        </authorList>
    </citation>
    <scope>NUCLEOTIDE SEQUENCE [LARGE SCALE GENOMIC DNA]</scope>
</reference>
<dbReference type="Proteomes" id="UP000183832">
    <property type="component" value="Unassembled WGS sequence"/>
</dbReference>
<dbReference type="PANTHER" id="PTHR23115">
    <property type="entry name" value="TRANSLATION FACTOR"/>
    <property type="match status" value="1"/>
</dbReference>
<dbReference type="InterPro" id="IPR004161">
    <property type="entry name" value="EFTu-like_2"/>
</dbReference>
<sequence length="512" mass="56162">MTSSGIGDMLLEKSEQLKQQKEKVTITVTPATKKTTKGFEINSPKSLTPSGSGRNSPDDEAKLMKAKEAIRNARELFEKERGEEKQQVHLVIIGHVDAGKSTMMGHLLYDLGNVPQRVMHKYEQESKKIGKQSFMYAWILDETGEERTRGITMDCGFQRFETPTKQITLLDAPGHRDFIPNMICGATQADCSILVVDATRGEFETGFEQGGQTREHALLVRSLGVSQICVAVNKLDNENWSKDRFDDIVGKLKIFLKQAGFKESDVTYIPCSGLTGENLVKPASVKELTMWYNGPTLLNVVDNFKTPERSIDKAFRMSVSDVYKGLTSGFCLSGRIASGHVCVNDKIIVCPSKELGQVKNLTIDEMPVNAAFAGDQVSVTLSGVDASNVSIGSILSDVNNPVPLATKIQVRIIVFNVKTPITIGYPVLLHHHSLVEPATVSKLKAQLHKGTGEVIKKNPRVLGNNSCALIELSFQRPIAIERYSDLKEMGRVMLRVGGVTIAAGLVTDIVNS</sequence>
<evidence type="ECO:0000259" key="11">
    <source>
        <dbReference type="PROSITE" id="PS51722"/>
    </source>
</evidence>
<dbReference type="PROSITE" id="PS51722">
    <property type="entry name" value="G_TR_2"/>
    <property type="match status" value="1"/>
</dbReference>
<evidence type="ECO:0000313" key="12">
    <source>
        <dbReference type="EMBL" id="CRK98780.1"/>
    </source>
</evidence>
<dbReference type="FunFam" id="2.40.30.10:FF:000035">
    <property type="entry name" value="HBS1-like translational GTPase"/>
    <property type="match status" value="1"/>
</dbReference>
<dbReference type="Pfam" id="PF03144">
    <property type="entry name" value="GTP_EFTU_D2"/>
    <property type="match status" value="1"/>
</dbReference>
<dbReference type="Gene3D" id="2.40.30.10">
    <property type="entry name" value="Translation factors"/>
    <property type="match status" value="2"/>
</dbReference>
<dbReference type="STRING" id="568069.A0A1J1IGW0"/>
<keyword evidence="5" id="KW-0547">Nucleotide-binding</keyword>
<dbReference type="InterPro" id="IPR027417">
    <property type="entry name" value="P-loop_NTPase"/>
</dbReference>
<dbReference type="AlphaFoldDB" id="A0A1J1IGW0"/>
<dbReference type="OrthoDB" id="342024at2759"/>
<dbReference type="Pfam" id="PF00009">
    <property type="entry name" value="GTP_EFTU"/>
    <property type="match status" value="1"/>
</dbReference>
<keyword evidence="8" id="KW-0342">GTP-binding</keyword>
<keyword evidence="3" id="KW-0963">Cytoplasm</keyword>
<dbReference type="CDD" id="cd16267">
    <property type="entry name" value="HBS1-like_II"/>
    <property type="match status" value="1"/>
</dbReference>
<evidence type="ECO:0000256" key="9">
    <source>
        <dbReference type="ARBA" id="ARBA00049117"/>
    </source>
</evidence>
<dbReference type="FunFam" id="3.40.50.300:FF:000204">
    <property type="entry name" value="Translation elongation factor Tu"/>
    <property type="match status" value="1"/>
</dbReference>
<dbReference type="EMBL" id="CVRI01000048">
    <property type="protein sequence ID" value="CRK98780.1"/>
    <property type="molecule type" value="Genomic_DNA"/>
</dbReference>
<accession>A0A1J1IGW0</accession>
<dbReference type="CDD" id="cd01883">
    <property type="entry name" value="EF1_alpha"/>
    <property type="match status" value="1"/>
</dbReference>
<evidence type="ECO:0000256" key="10">
    <source>
        <dbReference type="SAM" id="MobiDB-lite"/>
    </source>
</evidence>
<dbReference type="Pfam" id="PF22594">
    <property type="entry name" value="GTP-eEF1A_C"/>
    <property type="match status" value="1"/>
</dbReference>
<dbReference type="CDD" id="cd04093">
    <property type="entry name" value="HBS1_C_III"/>
    <property type="match status" value="1"/>
</dbReference>
<comment type="catalytic activity">
    <reaction evidence="9">
        <text>GTP + H2O = GDP + phosphate + H(+)</text>
        <dbReference type="Rhea" id="RHEA:19669"/>
        <dbReference type="ChEBI" id="CHEBI:15377"/>
        <dbReference type="ChEBI" id="CHEBI:15378"/>
        <dbReference type="ChEBI" id="CHEBI:37565"/>
        <dbReference type="ChEBI" id="CHEBI:43474"/>
        <dbReference type="ChEBI" id="CHEBI:58189"/>
    </reaction>
    <physiologicalReaction direction="left-to-right" evidence="9">
        <dbReference type="Rhea" id="RHEA:19670"/>
    </physiologicalReaction>
</comment>
<dbReference type="InterPro" id="IPR054696">
    <property type="entry name" value="GTP-eEF1A_C"/>
</dbReference>
<evidence type="ECO:0000256" key="5">
    <source>
        <dbReference type="ARBA" id="ARBA00022741"/>
    </source>
</evidence>
<proteinExistence type="inferred from homology"/>
<evidence type="ECO:0000256" key="2">
    <source>
        <dbReference type="ARBA" id="ARBA00007249"/>
    </source>
</evidence>
<evidence type="ECO:0000313" key="13">
    <source>
        <dbReference type="Proteomes" id="UP000183832"/>
    </source>
</evidence>
<dbReference type="Gene3D" id="3.40.50.300">
    <property type="entry name" value="P-loop containing nucleotide triphosphate hydrolases"/>
    <property type="match status" value="1"/>
</dbReference>
<evidence type="ECO:0000256" key="1">
    <source>
        <dbReference type="ARBA" id="ARBA00004496"/>
    </source>
</evidence>
<dbReference type="SUPFAM" id="SSF50465">
    <property type="entry name" value="EF-Tu/eEF-1alpha/eIF2-gamma C-terminal domain"/>
    <property type="match status" value="1"/>
</dbReference>
<dbReference type="InterPro" id="IPR050100">
    <property type="entry name" value="TRAFAC_GTPase_members"/>
</dbReference>
<evidence type="ECO:0000256" key="7">
    <source>
        <dbReference type="ARBA" id="ARBA00022917"/>
    </source>
</evidence>
<protein>
    <submittedName>
        <fullName evidence="12">CLUMA_CG012039, isoform A</fullName>
    </submittedName>
</protein>
<dbReference type="SUPFAM" id="SSF52540">
    <property type="entry name" value="P-loop containing nucleoside triphosphate hydrolases"/>
    <property type="match status" value="1"/>
</dbReference>
<dbReference type="GO" id="GO:0003924">
    <property type="term" value="F:GTPase activity"/>
    <property type="evidence" value="ECO:0007669"/>
    <property type="project" value="InterPro"/>
</dbReference>
<name>A0A1J1IGW0_9DIPT</name>
<evidence type="ECO:0000256" key="3">
    <source>
        <dbReference type="ARBA" id="ARBA00022490"/>
    </source>
</evidence>
<organism evidence="12 13">
    <name type="scientific">Clunio marinus</name>
    <dbReference type="NCBI Taxonomy" id="568069"/>
    <lineage>
        <taxon>Eukaryota</taxon>
        <taxon>Metazoa</taxon>
        <taxon>Ecdysozoa</taxon>
        <taxon>Arthropoda</taxon>
        <taxon>Hexapoda</taxon>
        <taxon>Insecta</taxon>
        <taxon>Pterygota</taxon>
        <taxon>Neoptera</taxon>
        <taxon>Endopterygota</taxon>
        <taxon>Diptera</taxon>
        <taxon>Nematocera</taxon>
        <taxon>Chironomoidea</taxon>
        <taxon>Chironomidae</taxon>
        <taxon>Clunio</taxon>
    </lineage>
</organism>
<dbReference type="GO" id="GO:0006412">
    <property type="term" value="P:translation"/>
    <property type="evidence" value="ECO:0007669"/>
    <property type="project" value="UniProtKB-KW"/>
</dbReference>
<keyword evidence="7" id="KW-0648">Protein biosynthesis</keyword>
<evidence type="ECO:0000256" key="8">
    <source>
        <dbReference type="ARBA" id="ARBA00023134"/>
    </source>
</evidence>
<dbReference type="InterPro" id="IPR009000">
    <property type="entry name" value="Transl_B-barrel_sf"/>
</dbReference>
<feature type="domain" description="Tr-type G" evidence="11">
    <location>
        <begin position="85"/>
        <end position="308"/>
    </location>
</feature>
<keyword evidence="13" id="KW-1185">Reference proteome</keyword>
<feature type="compositionally biased region" description="Polar residues" evidence="10">
    <location>
        <begin position="43"/>
        <end position="55"/>
    </location>
</feature>
<dbReference type="GO" id="GO:0005525">
    <property type="term" value="F:GTP binding"/>
    <property type="evidence" value="ECO:0007669"/>
    <property type="project" value="UniProtKB-KW"/>
</dbReference>
<dbReference type="GO" id="GO:0005737">
    <property type="term" value="C:cytoplasm"/>
    <property type="evidence" value="ECO:0007669"/>
    <property type="project" value="UniProtKB-SubCell"/>
</dbReference>
<dbReference type="InterPro" id="IPR000795">
    <property type="entry name" value="T_Tr_GTP-bd_dom"/>
</dbReference>
<dbReference type="SUPFAM" id="SSF50447">
    <property type="entry name" value="Translation proteins"/>
    <property type="match status" value="1"/>
</dbReference>
<evidence type="ECO:0000256" key="6">
    <source>
        <dbReference type="ARBA" id="ARBA00022801"/>
    </source>
</evidence>
<gene>
    <name evidence="12" type="primary">putative HBS1-like protein</name>
    <name evidence="12" type="ORF">CLUMA_CG012039</name>
</gene>
<dbReference type="InterPro" id="IPR009001">
    <property type="entry name" value="Transl_elong_EF1A/Init_IF2_C"/>
</dbReference>
<keyword evidence="4" id="KW-0597">Phosphoprotein</keyword>
<evidence type="ECO:0000256" key="4">
    <source>
        <dbReference type="ARBA" id="ARBA00022553"/>
    </source>
</evidence>